<organism evidence="1 2">
    <name type="scientific">Candidatus Desulfosporosinus infrequens</name>
    <dbReference type="NCBI Taxonomy" id="2043169"/>
    <lineage>
        <taxon>Bacteria</taxon>
        <taxon>Bacillati</taxon>
        <taxon>Bacillota</taxon>
        <taxon>Clostridia</taxon>
        <taxon>Eubacteriales</taxon>
        <taxon>Desulfitobacteriaceae</taxon>
        <taxon>Desulfosporosinus</taxon>
    </lineage>
</organism>
<dbReference type="Proteomes" id="UP000238916">
    <property type="component" value="Unassembled WGS sequence"/>
</dbReference>
<evidence type="ECO:0000313" key="1">
    <source>
        <dbReference type="EMBL" id="SPF51751.1"/>
    </source>
</evidence>
<dbReference type="EMBL" id="OMOF01000484">
    <property type="protein sequence ID" value="SPF51751.1"/>
    <property type="molecule type" value="Genomic_DNA"/>
</dbReference>
<reference evidence="2" key="1">
    <citation type="submission" date="2018-02" db="EMBL/GenBank/DDBJ databases">
        <authorList>
            <person name="Hausmann B."/>
        </authorList>
    </citation>
    <scope>NUCLEOTIDE SEQUENCE [LARGE SCALE GENOMIC DNA]</scope>
    <source>
        <strain evidence="2">Peat soil MAG SbF1</strain>
    </source>
</reference>
<gene>
    <name evidence="1" type="ORF">SBF1_5340009</name>
</gene>
<name>A0A2U3LIG5_9FIRM</name>
<dbReference type="AlphaFoldDB" id="A0A2U3LIG5"/>
<evidence type="ECO:0000313" key="2">
    <source>
        <dbReference type="Proteomes" id="UP000238916"/>
    </source>
</evidence>
<accession>A0A2U3LIG5</accession>
<sequence length="43" mass="5219">MLDQICLNYQNTNYSLGHFLPRWICDFCYELGEYELEKKWAAV</sequence>
<proteinExistence type="predicted"/>
<protein>
    <submittedName>
        <fullName evidence="1">Uncharacterized protein</fullName>
    </submittedName>
</protein>